<feature type="coiled-coil region" evidence="4">
    <location>
        <begin position="87"/>
        <end position="114"/>
    </location>
</feature>
<reference evidence="7" key="1">
    <citation type="journal article" date="2005" name="Environ. Microbiol.">
        <title>Genetic and functional properties of uncultivated thermophilic crenarchaeotes from a subsurface gold mine as revealed by analysis of genome fragments.</title>
        <authorList>
            <person name="Nunoura T."/>
            <person name="Hirayama H."/>
            <person name="Takami H."/>
            <person name="Oida H."/>
            <person name="Nishi S."/>
            <person name="Shimamura S."/>
            <person name="Suzuki Y."/>
            <person name="Inagaki F."/>
            <person name="Takai K."/>
            <person name="Nealson K.H."/>
            <person name="Horikoshi K."/>
        </authorList>
    </citation>
    <scope>NUCLEOTIDE SEQUENCE</scope>
</reference>
<keyword evidence="3" id="KW-0067">ATP-binding</keyword>
<protein>
    <submittedName>
        <fullName evidence="7">ABC transporter permease protein</fullName>
    </submittedName>
</protein>
<dbReference type="AlphaFoldDB" id="H5SVD5"/>
<keyword evidence="1" id="KW-0677">Repeat</keyword>
<evidence type="ECO:0000256" key="3">
    <source>
        <dbReference type="ARBA" id="ARBA00022840"/>
    </source>
</evidence>
<feature type="coiled-coil region" evidence="4">
    <location>
        <begin position="574"/>
        <end position="627"/>
    </location>
</feature>
<dbReference type="GO" id="GO:0003676">
    <property type="term" value="F:nucleic acid binding"/>
    <property type="evidence" value="ECO:0007669"/>
    <property type="project" value="UniProtKB-ARBA"/>
</dbReference>
<dbReference type="PROSITE" id="PS00211">
    <property type="entry name" value="ABC_TRANSPORTER_1"/>
    <property type="match status" value="2"/>
</dbReference>
<evidence type="ECO:0000259" key="6">
    <source>
        <dbReference type="PROSITE" id="PS50893"/>
    </source>
</evidence>
<keyword evidence="4" id="KW-0175">Coiled coil</keyword>
<evidence type="ECO:0000256" key="2">
    <source>
        <dbReference type="ARBA" id="ARBA00022741"/>
    </source>
</evidence>
<feature type="domain" description="ABC transporter" evidence="6">
    <location>
        <begin position="4"/>
        <end position="257"/>
    </location>
</feature>
<dbReference type="FunFam" id="3.40.50.300:FF:000011">
    <property type="entry name" value="Putative ABC transporter ATP-binding component"/>
    <property type="match status" value="1"/>
</dbReference>
<dbReference type="InterPro" id="IPR027417">
    <property type="entry name" value="P-loop_NTPase"/>
</dbReference>
<dbReference type="SMART" id="SM00382">
    <property type="entry name" value="AAA"/>
    <property type="match status" value="2"/>
</dbReference>
<proteinExistence type="predicted"/>
<dbReference type="Gene3D" id="3.40.50.300">
    <property type="entry name" value="P-loop containing nucleotide triphosphate hydrolases"/>
    <property type="match status" value="2"/>
</dbReference>
<dbReference type="SUPFAM" id="SSF52540">
    <property type="entry name" value="P-loop containing nucleoside triphosphate hydrolases"/>
    <property type="match status" value="2"/>
</dbReference>
<evidence type="ECO:0000256" key="4">
    <source>
        <dbReference type="SAM" id="Coils"/>
    </source>
</evidence>
<dbReference type="FunFam" id="3.40.50.300:FF:000309">
    <property type="entry name" value="ABC transporter ATP-binding protein"/>
    <property type="match status" value="1"/>
</dbReference>
<evidence type="ECO:0000313" key="7">
    <source>
        <dbReference type="EMBL" id="BAL59564.1"/>
    </source>
</evidence>
<dbReference type="CDD" id="cd03221">
    <property type="entry name" value="ABCF_EF-3"/>
    <property type="match status" value="2"/>
</dbReference>
<dbReference type="GO" id="GO:0016887">
    <property type="term" value="F:ATP hydrolysis activity"/>
    <property type="evidence" value="ECO:0007669"/>
    <property type="project" value="InterPro"/>
</dbReference>
<dbReference type="InterPro" id="IPR051309">
    <property type="entry name" value="ABCF_ATPase"/>
</dbReference>
<evidence type="ECO:0000256" key="5">
    <source>
        <dbReference type="SAM" id="MobiDB-lite"/>
    </source>
</evidence>
<dbReference type="GO" id="GO:0005524">
    <property type="term" value="F:ATP binding"/>
    <property type="evidence" value="ECO:0007669"/>
    <property type="project" value="UniProtKB-KW"/>
</dbReference>
<feature type="domain" description="ABC transporter" evidence="6">
    <location>
        <begin position="325"/>
        <end position="538"/>
    </location>
</feature>
<dbReference type="Pfam" id="PF12848">
    <property type="entry name" value="ABC_tran_Xtn"/>
    <property type="match status" value="1"/>
</dbReference>
<gene>
    <name evidence="7" type="ORF">HGMM_OP4C200</name>
</gene>
<sequence length="640" mass="73633">MSLIATEELMHRYGADIVFEKVSVRVHRGDRIGVVGLNGSGKSTLLRILAGLQEPTAGRVVRARSVRIGYLAQEPQLESRATLFDEMLTVFEKLREHERELQRIERELARATPDANLLRRYDELLEEFRHGGGYEYQSRIHHVLAGVGFTPDDAHKPIAHLSGGQRARAALARLLLQEPDVLLLDEPTNHLDIDALEWLEEYLSHWKGAFLIVSHDRYFLDKLVRKIWELEFGRLYEYPGNYSQYSALRQERLERQWKLYEEQQEFIKKSEEFIRRNIAGGDFRAGQAQARQKVLEKLERIPKPIVPRKIHLWMDVKRPSGERVLRARDLVIGYSNTPLFRCKNLSLQRGERVALIGPNGSGKSTLLKTLAGELHPLEGTIALGQGVEIAYFRQSQTDLENPDKTVLDVVLENTDQTISEARDFLGQFLFSGDDVFKKIRELSGGERSRLALAMLAQLGGNLLLLDEPTNHLDIDSREVLQHALREYKGTIVLASHDRYLIQAVATHIWEIRDGELKVYRGDYEQYRAQRALTVHPLPDKEQRDEGPGEKPRRISPGKEQRLRERQRAKLAAREAELMNAVTNVEHEIARIEREMEHASYAGDHQKLRELTALYHQKRHELEVLSEQWAQAAEELARYGL</sequence>
<feature type="compositionally biased region" description="Basic and acidic residues" evidence="5">
    <location>
        <begin position="537"/>
        <end position="565"/>
    </location>
</feature>
<evidence type="ECO:0000256" key="1">
    <source>
        <dbReference type="ARBA" id="ARBA00022737"/>
    </source>
</evidence>
<dbReference type="InterPro" id="IPR017871">
    <property type="entry name" value="ABC_transporter-like_CS"/>
</dbReference>
<dbReference type="PROSITE" id="PS50893">
    <property type="entry name" value="ABC_TRANSPORTER_2"/>
    <property type="match status" value="2"/>
</dbReference>
<dbReference type="PANTHER" id="PTHR42855">
    <property type="entry name" value="ABC TRANSPORTER ATP-BINDING SUBUNIT"/>
    <property type="match status" value="1"/>
</dbReference>
<name>H5SVD5_ACEAU</name>
<dbReference type="PANTHER" id="PTHR42855:SF2">
    <property type="entry name" value="DRUG RESISTANCE ABC TRANSPORTER,ATP-BINDING PROTEIN"/>
    <property type="match status" value="1"/>
</dbReference>
<dbReference type="Pfam" id="PF00005">
    <property type="entry name" value="ABC_tran"/>
    <property type="match status" value="2"/>
</dbReference>
<dbReference type="InterPro" id="IPR003593">
    <property type="entry name" value="AAA+_ATPase"/>
</dbReference>
<feature type="region of interest" description="Disordered" evidence="5">
    <location>
        <begin position="534"/>
        <end position="565"/>
    </location>
</feature>
<organism evidence="7">
    <name type="scientific">Acetithermum autotrophicum</name>
    <dbReference type="NCBI Taxonomy" id="1446466"/>
    <lineage>
        <taxon>Bacteria</taxon>
        <taxon>Candidatus Bipolaricaulota</taxon>
        <taxon>Candidatus Acetithermum</taxon>
    </lineage>
</organism>
<dbReference type="InterPro" id="IPR003439">
    <property type="entry name" value="ABC_transporter-like_ATP-bd"/>
</dbReference>
<dbReference type="EMBL" id="AP011803">
    <property type="protein sequence ID" value="BAL59564.1"/>
    <property type="molecule type" value="Genomic_DNA"/>
</dbReference>
<accession>H5SVD5</accession>
<dbReference type="InterPro" id="IPR032781">
    <property type="entry name" value="ABC_tran_Xtn"/>
</dbReference>
<keyword evidence="2" id="KW-0547">Nucleotide-binding</keyword>
<reference evidence="7" key="2">
    <citation type="journal article" date="2012" name="PLoS ONE">
        <title>A Deeply Branching Thermophilic Bacterium with an Ancient Acetyl-CoA Pathway Dominates a Subsurface Ecosystem.</title>
        <authorList>
            <person name="Takami H."/>
            <person name="Noguchi H."/>
            <person name="Takaki Y."/>
            <person name="Uchiyama I."/>
            <person name="Toyoda A."/>
            <person name="Nishi S."/>
            <person name="Chee G.-J."/>
            <person name="Arai W."/>
            <person name="Nunoura T."/>
            <person name="Itoh T."/>
            <person name="Hattori M."/>
            <person name="Takai K."/>
        </authorList>
    </citation>
    <scope>NUCLEOTIDE SEQUENCE</scope>
</reference>